<comment type="subcellular location">
    <subcellularLocation>
        <location evidence="9">Cytoplasm</location>
    </subcellularLocation>
</comment>
<evidence type="ECO:0000256" key="9">
    <source>
        <dbReference type="RuleBase" id="RU367105"/>
    </source>
</evidence>
<gene>
    <name evidence="12" type="primary">si:dkey-3h3.3</name>
</gene>
<evidence type="ECO:0000256" key="4">
    <source>
        <dbReference type="ARBA" id="ARBA00022679"/>
    </source>
</evidence>
<dbReference type="Pfam" id="PF18102">
    <property type="entry name" value="DTC"/>
    <property type="match status" value="1"/>
</dbReference>
<comment type="similarity">
    <text evidence="3 9">Belongs to the Deltex family.</text>
</comment>
<dbReference type="SMART" id="SM00184">
    <property type="entry name" value="RING"/>
    <property type="match status" value="1"/>
</dbReference>
<feature type="compositionally biased region" description="Polar residues" evidence="10">
    <location>
        <begin position="222"/>
        <end position="240"/>
    </location>
</feature>
<dbReference type="UniPathway" id="UPA00143"/>
<dbReference type="CDD" id="cd09633">
    <property type="entry name" value="Deltex_C"/>
    <property type="match status" value="1"/>
</dbReference>
<keyword evidence="13" id="KW-1185">Reference proteome</keyword>
<dbReference type="OrthoDB" id="527344at2759"/>
<keyword evidence="7 9" id="KW-0862">Zinc</keyword>
<dbReference type="InterPro" id="IPR039396">
    <property type="entry name" value="Deltex_C"/>
</dbReference>
<dbReference type="Ensembl" id="ENSCMIT00000049350.1">
    <property type="protein sequence ID" value="ENSCMIP00000048674.1"/>
    <property type="gene ID" value="ENSCMIG00000019891.1"/>
</dbReference>
<dbReference type="SUPFAM" id="SSF57850">
    <property type="entry name" value="RING/U-box"/>
    <property type="match status" value="1"/>
</dbReference>
<dbReference type="InterPro" id="IPR017907">
    <property type="entry name" value="Znf_RING_CS"/>
</dbReference>
<evidence type="ECO:0000256" key="2">
    <source>
        <dbReference type="ARBA" id="ARBA00004906"/>
    </source>
</evidence>
<evidence type="ECO:0000256" key="8">
    <source>
        <dbReference type="PROSITE-ProRule" id="PRU00175"/>
    </source>
</evidence>
<dbReference type="InterPro" id="IPR013083">
    <property type="entry name" value="Znf_RING/FYVE/PHD"/>
</dbReference>
<feature type="region of interest" description="Disordered" evidence="10">
    <location>
        <begin position="222"/>
        <end position="255"/>
    </location>
</feature>
<dbReference type="GO" id="GO:0007219">
    <property type="term" value="P:Notch signaling pathway"/>
    <property type="evidence" value="ECO:0007669"/>
    <property type="project" value="InterPro"/>
</dbReference>
<sequence length="445" mass="49440">MEVFPKVKAVIDLRIFKDRHEAYNIIHSNKAQCKIGANCYEVTGSFQEIDEIHTRLLKLKAVSCSVNPSAALSAPNHHAELCIDKIYFDYISAICSNQLRNIEQECNVAIKKTEIAGTCKIEFHSVSKSKMMSSAAKDRFITLYQRVATNFDLKTIELRNFSKETTEKGIRAFLQKEYPKVVVEFKGPKLTLAGSPSETKRAEIALLSNKCQGNRLKSATNAAASNMDITDSSTKPLSSPSHHKTKSISAAASSKLDSKAEDKTCPVCLDEINERETLKKCKHSFCRECIKAAFRVKSACPICGEVYGELMGNQPQAGTMKSYTTGIHLPGYEKYDTIVINYAIPDGIQQPEHPSPGQRYTGTGRIAYLPDTLEGRKVHKLLERAFNQRLVFTIGTSSTTGRSNVVTWNDIHHKTSTSGGPSMYGYPDPTYLDRVQDELKAKGIH</sequence>
<dbReference type="GeneID" id="103177845"/>
<dbReference type="PANTHER" id="PTHR12622">
    <property type="entry name" value="DELTEX-RELATED"/>
    <property type="match status" value="1"/>
</dbReference>
<evidence type="ECO:0000256" key="3">
    <source>
        <dbReference type="ARBA" id="ARBA00009413"/>
    </source>
</evidence>
<reference evidence="13" key="3">
    <citation type="journal article" date="2014" name="Nature">
        <title>Elephant shark genome provides unique insights into gnathostome evolution.</title>
        <authorList>
            <consortium name="International Elephant Shark Genome Sequencing Consortium"/>
            <person name="Venkatesh B."/>
            <person name="Lee A.P."/>
            <person name="Ravi V."/>
            <person name="Maurya A.K."/>
            <person name="Lian M.M."/>
            <person name="Swann J.B."/>
            <person name="Ohta Y."/>
            <person name="Flajnik M.F."/>
            <person name="Sutoh Y."/>
            <person name="Kasahara M."/>
            <person name="Hoon S."/>
            <person name="Gangu V."/>
            <person name="Roy S.W."/>
            <person name="Irimia M."/>
            <person name="Korzh V."/>
            <person name="Kondrychyn I."/>
            <person name="Lim Z.W."/>
            <person name="Tay B.H."/>
            <person name="Tohari S."/>
            <person name="Kong K.W."/>
            <person name="Ho S."/>
            <person name="Lorente-Galdos B."/>
            <person name="Quilez J."/>
            <person name="Marques-Bonet T."/>
            <person name="Raney B.J."/>
            <person name="Ingham P.W."/>
            <person name="Tay A."/>
            <person name="Hillier L.W."/>
            <person name="Minx P."/>
            <person name="Boehm T."/>
            <person name="Wilson R.K."/>
            <person name="Brenner S."/>
            <person name="Warren W.C."/>
        </authorList>
    </citation>
    <scope>NUCLEOTIDE SEQUENCE [LARGE SCALE GENOMIC DNA]</scope>
</reference>
<organism evidence="12 13">
    <name type="scientific">Callorhinchus milii</name>
    <name type="common">Ghost shark</name>
    <dbReference type="NCBI Taxonomy" id="7868"/>
    <lineage>
        <taxon>Eukaryota</taxon>
        <taxon>Metazoa</taxon>
        <taxon>Chordata</taxon>
        <taxon>Craniata</taxon>
        <taxon>Vertebrata</taxon>
        <taxon>Chondrichthyes</taxon>
        <taxon>Holocephali</taxon>
        <taxon>Chimaeriformes</taxon>
        <taxon>Callorhinchidae</taxon>
        <taxon>Callorhinchus</taxon>
    </lineage>
</organism>
<name>A0A4W3JYQ9_CALMI</name>
<comment type="pathway">
    <text evidence="2 9">Protein modification; protein ubiquitination.</text>
</comment>
<reference evidence="13" key="1">
    <citation type="journal article" date="2006" name="Science">
        <title>Ancient noncoding elements conserved in the human genome.</title>
        <authorList>
            <person name="Venkatesh B."/>
            <person name="Kirkness E.F."/>
            <person name="Loh Y.H."/>
            <person name="Halpern A.L."/>
            <person name="Lee A.P."/>
            <person name="Johnson J."/>
            <person name="Dandona N."/>
            <person name="Viswanathan L.D."/>
            <person name="Tay A."/>
            <person name="Venter J.C."/>
            <person name="Strausberg R.L."/>
            <person name="Brenner S."/>
        </authorList>
    </citation>
    <scope>NUCLEOTIDE SEQUENCE [LARGE SCALE GENOMIC DNA]</scope>
</reference>
<dbReference type="GO" id="GO:0008270">
    <property type="term" value="F:zinc ion binding"/>
    <property type="evidence" value="ECO:0007669"/>
    <property type="project" value="UniProtKB-KW"/>
</dbReference>
<dbReference type="Proteomes" id="UP000314986">
    <property type="component" value="Unassembled WGS sequence"/>
</dbReference>
<evidence type="ECO:0000256" key="7">
    <source>
        <dbReference type="ARBA" id="ARBA00022833"/>
    </source>
</evidence>
<dbReference type="GO" id="GO:0016567">
    <property type="term" value="P:protein ubiquitination"/>
    <property type="evidence" value="ECO:0007669"/>
    <property type="project" value="UniProtKB-UniRule"/>
</dbReference>
<keyword evidence="5 9" id="KW-0479">Metal-binding</keyword>
<dbReference type="PROSITE" id="PS50089">
    <property type="entry name" value="ZF_RING_2"/>
    <property type="match status" value="1"/>
</dbReference>
<comment type="catalytic activity">
    <reaction evidence="1 9">
        <text>S-ubiquitinyl-[E2 ubiquitin-conjugating enzyme]-L-cysteine + [acceptor protein]-L-lysine = [E2 ubiquitin-conjugating enzyme]-L-cysteine + N(6)-ubiquitinyl-[acceptor protein]-L-lysine.</text>
        <dbReference type="EC" id="2.3.2.27"/>
    </reaction>
</comment>
<dbReference type="Pfam" id="PF13923">
    <property type="entry name" value="zf-C3HC4_2"/>
    <property type="match status" value="1"/>
</dbReference>
<evidence type="ECO:0000259" key="11">
    <source>
        <dbReference type="PROSITE" id="PS50089"/>
    </source>
</evidence>
<dbReference type="FunFam" id="3.30.390.130:FF:000001">
    <property type="entry name" value="Probable E3 ubiquitin-protein ligase DTX3"/>
    <property type="match status" value="1"/>
</dbReference>
<dbReference type="Gene3D" id="3.30.390.130">
    <property type="match status" value="1"/>
</dbReference>
<keyword evidence="6 8" id="KW-0863">Zinc-finger</keyword>
<feature type="domain" description="RING-type" evidence="11">
    <location>
        <begin position="265"/>
        <end position="303"/>
    </location>
</feature>
<dbReference type="STRING" id="7868.ENSCMIP00000048674"/>
<dbReference type="GO" id="GO:0005737">
    <property type="term" value="C:cytoplasm"/>
    <property type="evidence" value="ECO:0007669"/>
    <property type="project" value="UniProtKB-SubCell"/>
</dbReference>
<evidence type="ECO:0000256" key="1">
    <source>
        <dbReference type="ARBA" id="ARBA00000900"/>
    </source>
</evidence>
<dbReference type="RefSeq" id="XP_007890397.1">
    <property type="nucleotide sequence ID" value="XM_007892206.2"/>
</dbReference>
<proteinExistence type="inferred from homology"/>
<dbReference type="PROSITE" id="PS00518">
    <property type="entry name" value="ZF_RING_1"/>
    <property type="match status" value="1"/>
</dbReference>
<reference evidence="12" key="5">
    <citation type="submission" date="2025-09" db="UniProtKB">
        <authorList>
            <consortium name="Ensembl"/>
        </authorList>
    </citation>
    <scope>IDENTIFICATION</scope>
</reference>
<dbReference type="InterPro" id="IPR039398">
    <property type="entry name" value="Deltex_fam"/>
</dbReference>
<dbReference type="InterPro" id="IPR001841">
    <property type="entry name" value="Znf_RING"/>
</dbReference>
<evidence type="ECO:0000256" key="6">
    <source>
        <dbReference type="ARBA" id="ARBA00022771"/>
    </source>
</evidence>
<keyword evidence="4 9" id="KW-0808">Transferase</keyword>
<dbReference type="KEGG" id="cmk:103177845"/>
<reference evidence="12" key="4">
    <citation type="submission" date="2025-08" db="UniProtKB">
        <authorList>
            <consortium name="Ensembl"/>
        </authorList>
    </citation>
    <scope>IDENTIFICATION</scope>
</reference>
<dbReference type="OMA" id="ECINVAF"/>
<dbReference type="InParanoid" id="A0A4W3JYQ9"/>
<dbReference type="GeneTree" id="ENSGT00940000154578"/>
<evidence type="ECO:0000256" key="5">
    <source>
        <dbReference type="ARBA" id="ARBA00022723"/>
    </source>
</evidence>
<dbReference type="CDD" id="cd16711">
    <property type="entry name" value="RING-HC_DTX3"/>
    <property type="match status" value="1"/>
</dbReference>
<evidence type="ECO:0000256" key="10">
    <source>
        <dbReference type="SAM" id="MobiDB-lite"/>
    </source>
</evidence>
<dbReference type="AlphaFoldDB" id="A0A4W3JYQ9"/>
<dbReference type="Gene3D" id="3.30.40.10">
    <property type="entry name" value="Zinc/RING finger domain, C3HC4 (zinc finger)"/>
    <property type="match status" value="1"/>
</dbReference>
<evidence type="ECO:0000313" key="12">
    <source>
        <dbReference type="Ensembl" id="ENSCMIP00000048674.1"/>
    </source>
</evidence>
<dbReference type="InterPro" id="IPR048409">
    <property type="entry name" value="DTX3L_KH-like"/>
</dbReference>
<dbReference type="InterPro" id="IPR039399">
    <property type="entry name" value="Deltex_C_sf"/>
</dbReference>
<keyword evidence="9" id="KW-0963">Cytoplasm</keyword>
<protein>
    <recommendedName>
        <fullName evidence="9">E3 ubiquitin-protein ligase</fullName>
        <ecNumber evidence="9">2.3.2.27</ecNumber>
    </recommendedName>
</protein>
<dbReference type="EC" id="2.3.2.27" evidence="9"/>
<reference evidence="13" key="2">
    <citation type="journal article" date="2007" name="PLoS Biol.">
        <title>Survey sequencing and comparative analysis of the elephant shark (Callorhinchus milii) genome.</title>
        <authorList>
            <person name="Venkatesh B."/>
            <person name="Kirkness E.F."/>
            <person name="Loh Y.H."/>
            <person name="Halpern A.L."/>
            <person name="Lee A.P."/>
            <person name="Johnson J."/>
            <person name="Dandona N."/>
            <person name="Viswanathan L.D."/>
            <person name="Tay A."/>
            <person name="Venter J.C."/>
            <person name="Strausberg R.L."/>
            <person name="Brenner S."/>
        </authorList>
    </citation>
    <scope>NUCLEOTIDE SEQUENCE [LARGE SCALE GENOMIC DNA]</scope>
</reference>
<dbReference type="Pfam" id="PF21718">
    <property type="entry name" value="KH_DTX3L"/>
    <property type="match status" value="1"/>
</dbReference>
<dbReference type="GO" id="GO:0061630">
    <property type="term" value="F:ubiquitin protein ligase activity"/>
    <property type="evidence" value="ECO:0007669"/>
    <property type="project" value="UniProtKB-UniRule"/>
</dbReference>
<accession>A0A4W3JYQ9</accession>
<evidence type="ECO:0000313" key="13">
    <source>
        <dbReference type="Proteomes" id="UP000314986"/>
    </source>
</evidence>